<dbReference type="InterPro" id="IPR051121">
    <property type="entry name" value="FAH"/>
</dbReference>
<dbReference type="GO" id="GO:0044281">
    <property type="term" value="P:small molecule metabolic process"/>
    <property type="evidence" value="ECO:0007669"/>
    <property type="project" value="UniProtKB-ARBA"/>
</dbReference>
<keyword evidence="6" id="KW-1185">Reference proteome</keyword>
<dbReference type="PANTHER" id="PTHR42796">
    <property type="entry name" value="FUMARYLACETOACETATE HYDROLASE DOMAIN-CONTAINING PROTEIN 2A-RELATED"/>
    <property type="match status" value="1"/>
</dbReference>
<dbReference type="Proteomes" id="UP000214603">
    <property type="component" value="Unassembled WGS sequence"/>
</dbReference>
<dbReference type="EMBL" id="NJIH01000014">
    <property type="protein sequence ID" value="OWT54810.1"/>
    <property type="molecule type" value="Genomic_DNA"/>
</dbReference>
<gene>
    <name evidence="5" type="ORF">CEY11_21905</name>
</gene>
<protein>
    <submittedName>
        <fullName evidence="5">5-carboxymethyl-2-hydroxymuconate isomerase</fullName>
    </submittedName>
</protein>
<dbReference type="FunFam" id="3.90.850.10:FF:000008">
    <property type="entry name" value="FAA hydrolase family protein"/>
    <property type="match status" value="1"/>
</dbReference>
<dbReference type="OrthoDB" id="9805307at2"/>
<comment type="cofactor">
    <cofactor evidence="1">
        <name>Mg(2+)</name>
        <dbReference type="ChEBI" id="CHEBI:18420"/>
    </cofactor>
</comment>
<keyword evidence="5" id="KW-0413">Isomerase</keyword>
<dbReference type="RefSeq" id="WP_088605558.1">
    <property type="nucleotide sequence ID" value="NZ_NJIH01000014.1"/>
</dbReference>
<dbReference type="InterPro" id="IPR011234">
    <property type="entry name" value="Fumarylacetoacetase-like_C"/>
</dbReference>
<dbReference type="GO" id="GO:0016853">
    <property type="term" value="F:isomerase activity"/>
    <property type="evidence" value="ECO:0007669"/>
    <property type="project" value="UniProtKB-KW"/>
</dbReference>
<feature type="domain" description="Fumarylacetoacetase-like C-terminal" evidence="4">
    <location>
        <begin position="75"/>
        <end position="279"/>
    </location>
</feature>
<evidence type="ECO:0000313" key="5">
    <source>
        <dbReference type="EMBL" id="OWT54810.1"/>
    </source>
</evidence>
<dbReference type="Pfam" id="PF01557">
    <property type="entry name" value="FAA_hydrolase"/>
    <property type="match status" value="1"/>
</dbReference>
<dbReference type="InterPro" id="IPR036663">
    <property type="entry name" value="Fumarylacetoacetase_C_sf"/>
</dbReference>
<evidence type="ECO:0000256" key="3">
    <source>
        <dbReference type="ARBA" id="ARBA00022723"/>
    </source>
</evidence>
<proteinExistence type="inferred from homology"/>
<dbReference type="PANTHER" id="PTHR42796:SF4">
    <property type="entry name" value="FUMARYLACETOACETATE HYDROLASE DOMAIN-CONTAINING PROTEIN 2A"/>
    <property type="match status" value="1"/>
</dbReference>
<accession>A0A225M3U9</accession>
<sequence>MKFISFEIDGRASCGIQQGDSVHDLSPAFPGQAYDLKALITRDLLGEAMAYARSHEATLRLADIKLLPVIPNPEKIICVGLNYGEHVRETGREVTESPTLFLRVPSSQLAHGAALVRPAESARFDYEGEIAIIIGRGGRRIAASDAWSHIAGYACYNDGSIRDWQMATSQWTAGKNFWRTGAFGPWMTSADEIPPGQVMTLVTRLNGEEMQRTTTNKMIHNIPQQIAYISTFVPLAPGDVIVTGTPGGVGAKRNPPVFMKHGDVVEIEVDAIGVLRNTVCDENLLAEA</sequence>
<comment type="caution">
    <text evidence="5">The sequence shown here is derived from an EMBL/GenBank/DDBJ whole genome shotgun (WGS) entry which is preliminary data.</text>
</comment>
<evidence type="ECO:0000259" key="4">
    <source>
        <dbReference type="Pfam" id="PF01557"/>
    </source>
</evidence>
<dbReference type="AlphaFoldDB" id="A0A225M3U9"/>
<evidence type="ECO:0000313" key="6">
    <source>
        <dbReference type="Proteomes" id="UP000214603"/>
    </source>
</evidence>
<dbReference type="SUPFAM" id="SSF56529">
    <property type="entry name" value="FAH"/>
    <property type="match status" value="1"/>
</dbReference>
<reference evidence="6" key="1">
    <citation type="submission" date="2017-06" db="EMBL/GenBank/DDBJ databases">
        <title>Herbaspirillum phytohormonus sp. nov., isolated from the root nodule of Robinia pseudoacacia in lead-zinc mine.</title>
        <authorList>
            <person name="Fan M."/>
            <person name="Lin Y."/>
        </authorList>
    </citation>
    <scope>NUCLEOTIDE SEQUENCE [LARGE SCALE GENOMIC DNA]</scope>
    <source>
        <strain evidence="6">SC-089</strain>
    </source>
</reference>
<comment type="similarity">
    <text evidence="2">Belongs to the FAH family.</text>
</comment>
<dbReference type="GO" id="GO:0046872">
    <property type="term" value="F:metal ion binding"/>
    <property type="evidence" value="ECO:0007669"/>
    <property type="project" value="UniProtKB-KW"/>
</dbReference>
<name>A0A225M3U9_9BURK</name>
<dbReference type="Gene3D" id="3.90.850.10">
    <property type="entry name" value="Fumarylacetoacetase-like, C-terminal domain"/>
    <property type="match status" value="1"/>
</dbReference>
<keyword evidence="3" id="KW-0479">Metal-binding</keyword>
<evidence type="ECO:0000256" key="1">
    <source>
        <dbReference type="ARBA" id="ARBA00001946"/>
    </source>
</evidence>
<organism evidence="5 6">
    <name type="scientific">Candidimonas nitroreducens</name>
    <dbReference type="NCBI Taxonomy" id="683354"/>
    <lineage>
        <taxon>Bacteria</taxon>
        <taxon>Pseudomonadati</taxon>
        <taxon>Pseudomonadota</taxon>
        <taxon>Betaproteobacteria</taxon>
        <taxon>Burkholderiales</taxon>
        <taxon>Alcaligenaceae</taxon>
        <taxon>Candidimonas</taxon>
    </lineage>
</organism>
<evidence type="ECO:0000256" key="2">
    <source>
        <dbReference type="ARBA" id="ARBA00010211"/>
    </source>
</evidence>